<evidence type="ECO:0000256" key="5">
    <source>
        <dbReference type="ARBA" id="ARBA00022777"/>
    </source>
</evidence>
<dbReference type="InterPro" id="IPR000719">
    <property type="entry name" value="Prot_kinase_dom"/>
</dbReference>
<dbReference type="InterPro" id="IPR000595">
    <property type="entry name" value="cNMP-bd_dom"/>
</dbReference>
<dbReference type="RefSeq" id="WP_008676491.1">
    <property type="nucleotide sequence ID" value="NZ_ANOH01000122.1"/>
</dbReference>
<dbReference type="Pfam" id="PF00027">
    <property type="entry name" value="cNMP_binding"/>
    <property type="match status" value="1"/>
</dbReference>
<dbReference type="InterPro" id="IPR011009">
    <property type="entry name" value="Kinase-like_dom_sf"/>
</dbReference>
<feature type="domain" description="Cyclic nucleotide-binding" evidence="9">
    <location>
        <begin position="126"/>
        <end position="234"/>
    </location>
</feature>
<feature type="domain" description="Protein kinase" evidence="8">
    <location>
        <begin position="262"/>
        <end position="520"/>
    </location>
</feature>
<gene>
    <name evidence="10" type="ORF">RSSM_01782</name>
</gene>
<dbReference type="InterPro" id="IPR018490">
    <property type="entry name" value="cNMP-bd_dom_sf"/>
</dbReference>
<name>M5UL93_9BACT</name>
<dbReference type="InterPro" id="IPR014710">
    <property type="entry name" value="RmlC-like_jellyroll"/>
</dbReference>
<keyword evidence="2" id="KW-0140">cGMP</keyword>
<dbReference type="Gene3D" id="2.60.120.10">
    <property type="entry name" value="Jelly Rolls"/>
    <property type="match status" value="1"/>
</dbReference>
<dbReference type="SMART" id="SM00100">
    <property type="entry name" value="cNMP"/>
    <property type="match status" value="1"/>
</dbReference>
<evidence type="ECO:0000256" key="7">
    <source>
        <dbReference type="ARBA" id="ARBA00022992"/>
    </source>
</evidence>
<dbReference type="SUPFAM" id="SSF51206">
    <property type="entry name" value="cAMP-binding domain-like"/>
    <property type="match status" value="1"/>
</dbReference>
<organism evidence="10 11">
    <name type="scientific">Rhodopirellula sallentina SM41</name>
    <dbReference type="NCBI Taxonomy" id="1263870"/>
    <lineage>
        <taxon>Bacteria</taxon>
        <taxon>Pseudomonadati</taxon>
        <taxon>Planctomycetota</taxon>
        <taxon>Planctomycetia</taxon>
        <taxon>Pirellulales</taxon>
        <taxon>Pirellulaceae</taxon>
        <taxon>Rhodopirellula</taxon>
    </lineage>
</organism>
<dbReference type="SMART" id="SM00220">
    <property type="entry name" value="S_TKc"/>
    <property type="match status" value="1"/>
</dbReference>
<keyword evidence="7" id="KW-0142">cGMP-binding</keyword>
<dbReference type="GO" id="GO:0005524">
    <property type="term" value="F:ATP binding"/>
    <property type="evidence" value="ECO:0007669"/>
    <property type="project" value="UniProtKB-KW"/>
</dbReference>
<dbReference type="AlphaFoldDB" id="M5UL93"/>
<dbReference type="PROSITE" id="PS50011">
    <property type="entry name" value="PROTEIN_KINASE_DOM"/>
    <property type="match status" value="1"/>
</dbReference>
<accession>M5UL93</accession>
<protein>
    <submittedName>
        <fullName evidence="10">Serine/threonine protein kinase</fullName>
    </submittedName>
</protein>
<dbReference type="PANTHER" id="PTHR24351">
    <property type="entry name" value="RIBOSOMAL PROTEIN S6 KINASE"/>
    <property type="match status" value="1"/>
</dbReference>
<evidence type="ECO:0000256" key="1">
    <source>
        <dbReference type="ARBA" id="ARBA00022527"/>
    </source>
</evidence>
<evidence type="ECO:0000256" key="3">
    <source>
        <dbReference type="ARBA" id="ARBA00022679"/>
    </source>
</evidence>
<keyword evidence="4" id="KW-0547">Nucleotide-binding</keyword>
<keyword evidence="6" id="KW-0067">ATP-binding</keyword>
<sequence length="529" mass="58892">MNPVNELSPQELAEVRDQCHAYEVAWHESPQATNLQTWVERAPMKLRPRLFAELLTLDSELRTAQSYEDSGPSLSELCPFDVADSVSMGDETLDFDSLDGIIEKALQDQSLGVVDEARRSLLNCPTLAGVSEQAARALNDGLQPLDAEPGTVLLKQGQPAAGLFVIVHGQVEVSKKVRSSEVRFARCEAGSVVGEMSLLTGKRCTATATAISPLVALKLDVDRYKELIQEFPEIEIALSQLISDRLGSREVDALCGRVINGYRLSRCISRGGMGVVYECRSSKFPGRSLALKMLRHEFIHEPSTIDNFERESTVLRALSHPNIVTVLDAFIDYRTRFLVMPMCDGHDLSRLLRRHGRLDEECVRCLLGQITAGLEHAHQNQIVHLDLKPANVLMSLDGNAAIADFGLCNVIGAEELSETVMGTPAYMPPEQLRGDAVDPNGDWYALACMAYEMLSGKKLFDSRDWMKLLLQKERFEPEQLPGDVEMSDELRSILRAALHYDPADRQWPTEDVKSWARPITRWMCDAVEG</sequence>
<dbReference type="Pfam" id="PF00069">
    <property type="entry name" value="Pkinase"/>
    <property type="match status" value="1"/>
</dbReference>
<keyword evidence="5 10" id="KW-0418">Kinase</keyword>
<evidence type="ECO:0000313" key="10">
    <source>
        <dbReference type="EMBL" id="EMI56778.1"/>
    </source>
</evidence>
<keyword evidence="11" id="KW-1185">Reference proteome</keyword>
<comment type="caution">
    <text evidence="10">The sequence shown here is derived from an EMBL/GenBank/DDBJ whole genome shotgun (WGS) entry which is preliminary data.</text>
</comment>
<dbReference type="GO" id="GO:0004674">
    <property type="term" value="F:protein serine/threonine kinase activity"/>
    <property type="evidence" value="ECO:0007669"/>
    <property type="project" value="UniProtKB-KW"/>
</dbReference>
<dbReference type="PATRIC" id="fig|1263870.3.peg.1907"/>
<evidence type="ECO:0000259" key="9">
    <source>
        <dbReference type="PROSITE" id="PS50042"/>
    </source>
</evidence>
<dbReference type="SUPFAM" id="SSF56112">
    <property type="entry name" value="Protein kinase-like (PK-like)"/>
    <property type="match status" value="1"/>
</dbReference>
<dbReference type="GO" id="GO:0030553">
    <property type="term" value="F:cGMP binding"/>
    <property type="evidence" value="ECO:0007669"/>
    <property type="project" value="UniProtKB-KW"/>
</dbReference>
<evidence type="ECO:0000259" key="8">
    <source>
        <dbReference type="PROSITE" id="PS50011"/>
    </source>
</evidence>
<keyword evidence="3" id="KW-0808">Transferase</keyword>
<proteinExistence type="predicted"/>
<dbReference type="CDD" id="cd14014">
    <property type="entry name" value="STKc_PknB_like"/>
    <property type="match status" value="1"/>
</dbReference>
<keyword evidence="1 10" id="KW-0723">Serine/threonine-protein kinase</keyword>
<dbReference type="PROSITE" id="PS00108">
    <property type="entry name" value="PROTEIN_KINASE_ST"/>
    <property type="match status" value="1"/>
</dbReference>
<evidence type="ECO:0000256" key="2">
    <source>
        <dbReference type="ARBA" id="ARBA00022535"/>
    </source>
</evidence>
<reference evidence="10 11" key="1">
    <citation type="journal article" date="2013" name="Mar. Genomics">
        <title>Expression of sulfatases in Rhodopirellula baltica and the diversity of sulfatases in the genus Rhodopirellula.</title>
        <authorList>
            <person name="Wegner C.E."/>
            <person name="Richter-Heitmann T."/>
            <person name="Klindworth A."/>
            <person name="Klockow C."/>
            <person name="Richter M."/>
            <person name="Achstetter T."/>
            <person name="Glockner F.O."/>
            <person name="Harder J."/>
        </authorList>
    </citation>
    <scope>NUCLEOTIDE SEQUENCE [LARGE SCALE GENOMIC DNA]</scope>
    <source>
        <strain evidence="10 11">SM41</strain>
    </source>
</reference>
<evidence type="ECO:0000313" key="11">
    <source>
        <dbReference type="Proteomes" id="UP000011885"/>
    </source>
</evidence>
<dbReference type="Gene3D" id="1.10.510.10">
    <property type="entry name" value="Transferase(Phosphotransferase) domain 1"/>
    <property type="match status" value="1"/>
</dbReference>
<dbReference type="PROSITE" id="PS50042">
    <property type="entry name" value="CNMP_BINDING_3"/>
    <property type="match status" value="1"/>
</dbReference>
<evidence type="ECO:0000256" key="6">
    <source>
        <dbReference type="ARBA" id="ARBA00022840"/>
    </source>
</evidence>
<dbReference type="EMBL" id="ANOH01000122">
    <property type="protein sequence ID" value="EMI56778.1"/>
    <property type="molecule type" value="Genomic_DNA"/>
</dbReference>
<evidence type="ECO:0000256" key="4">
    <source>
        <dbReference type="ARBA" id="ARBA00022741"/>
    </source>
</evidence>
<dbReference type="Proteomes" id="UP000011885">
    <property type="component" value="Unassembled WGS sequence"/>
</dbReference>
<dbReference type="CDD" id="cd00038">
    <property type="entry name" value="CAP_ED"/>
    <property type="match status" value="1"/>
</dbReference>
<dbReference type="InterPro" id="IPR008271">
    <property type="entry name" value="Ser/Thr_kinase_AS"/>
</dbReference>
<dbReference type="OrthoDB" id="266852at2"/>